<reference evidence="1" key="1">
    <citation type="submission" date="2020-03" db="EMBL/GenBank/DDBJ databases">
        <title>The deep terrestrial virosphere.</title>
        <authorList>
            <person name="Holmfeldt K."/>
            <person name="Nilsson E."/>
            <person name="Simone D."/>
            <person name="Lopez-Fernandez M."/>
            <person name="Wu X."/>
            <person name="de Brujin I."/>
            <person name="Lundin D."/>
            <person name="Andersson A."/>
            <person name="Bertilsson S."/>
            <person name="Dopson M."/>
        </authorList>
    </citation>
    <scope>NUCLEOTIDE SEQUENCE</scope>
    <source>
        <strain evidence="1">MM415B02021</strain>
    </source>
</reference>
<organism evidence="1">
    <name type="scientific">viral metagenome</name>
    <dbReference type="NCBI Taxonomy" id="1070528"/>
    <lineage>
        <taxon>unclassified sequences</taxon>
        <taxon>metagenomes</taxon>
        <taxon>organismal metagenomes</taxon>
    </lineage>
</organism>
<dbReference type="AlphaFoldDB" id="A0A6M3IDY5"/>
<sequence length="64" mass="7030">MAKIVYWKTDLTGGGAGTLAGEKDFEIRHKCQIEAINVGFGVECNSVLTVDHETYTQVWITKVG</sequence>
<evidence type="ECO:0000313" key="1">
    <source>
        <dbReference type="EMBL" id="QJA55650.1"/>
    </source>
</evidence>
<proteinExistence type="predicted"/>
<dbReference type="EMBL" id="MT141170">
    <property type="protein sequence ID" value="QJA55650.1"/>
    <property type="molecule type" value="Genomic_DNA"/>
</dbReference>
<name>A0A6M3IDY5_9ZZZZ</name>
<gene>
    <name evidence="1" type="ORF">MM415B02021_0012</name>
</gene>
<protein>
    <submittedName>
        <fullName evidence="1">Uncharacterized protein</fullName>
    </submittedName>
</protein>
<accession>A0A6M3IDY5</accession>